<dbReference type="PANTHER" id="PTHR11956">
    <property type="entry name" value="ARGINYL-TRNA SYNTHETASE"/>
    <property type="match status" value="1"/>
</dbReference>
<comment type="caution">
    <text evidence="15">The sequence shown here is derived from an EMBL/GenBank/DDBJ whole genome shotgun (WGS) entry which is preliminary data.</text>
</comment>
<dbReference type="SMART" id="SM00836">
    <property type="entry name" value="DALR_1"/>
    <property type="match status" value="1"/>
</dbReference>
<feature type="domain" description="DALR anticodon binding" evidence="13">
    <location>
        <begin position="439"/>
        <end position="556"/>
    </location>
</feature>
<evidence type="ECO:0000256" key="1">
    <source>
        <dbReference type="ARBA" id="ARBA00004496"/>
    </source>
</evidence>
<evidence type="ECO:0000259" key="13">
    <source>
        <dbReference type="SMART" id="SM00836"/>
    </source>
</evidence>
<evidence type="ECO:0000256" key="5">
    <source>
        <dbReference type="ARBA" id="ARBA00022598"/>
    </source>
</evidence>
<keyword evidence="6 11" id="KW-0547">Nucleotide-binding</keyword>
<dbReference type="Pfam" id="PF03485">
    <property type="entry name" value="Arg_tRNA_synt_N"/>
    <property type="match status" value="1"/>
</dbReference>
<evidence type="ECO:0000256" key="7">
    <source>
        <dbReference type="ARBA" id="ARBA00022840"/>
    </source>
</evidence>
<evidence type="ECO:0000256" key="11">
    <source>
        <dbReference type="HAMAP-Rule" id="MF_00123"/>
    </source>
</evidence>
<evidence type="ECO:0000256" key="6">
    <source>
        <dbReference type="ARBA" id="ARBA00022741"/>
    </source>
</evidence>
<dbReference type="InterPro" id="IPR001278">
    <property type="entry name" value="Arg-tRNA-ligase"/>
</dbReference>
<dbReference type="NCBIfam" id="TIGR00456">
    <property type="entry name" value="argS"/>
    <property type="match status" value="1"/>
</dbReference>
<dbReference type="FunFam" id="1.10.730.10:FF:000008">
    <property type="entry name" value="Arginine--tRNA ligase"/>
    <property type="match status" value="1"/>
</dbReference>
<dbReference type="GO" id="GO:0005524">
    <property type="term" value="F:ATP binding"/>
    <property type="evidence" value="ECO:0007669"/>
    <property type="project" value="UniProtKB-UniRule"/>
</dbReference>
<dbReference type="SUPFAM" id="SSF47323">
    <property type="entry name" value="Anticodon-binding domain of a subclass of class I aminoacyl-tRNA synthetases"/>
    <property type="match status" value="1"/>
</dbReference>
<dbReference type="Proteomes" id="UP000621436">
    <property type="component" value="Unassembled WGS sequence"/>
</dbReference>
<evidence type="ECO:0000313" key="15">
    <source>
        <dbReference type="EMBL" id="MBF8437425.1"/>
    </source>
</evidence>
<dbReference type="Pfam" id="PF00750">
    <property type="entry name" value="tRNA-synt_1d"/>
    <property type="match status" value="1"/>
</dbReference>
<keyword evidence="5 11" id="KW-0436">Ligase</keyword>
<evidence type="ECO:0000313" key="16">
    <source>
        <dbReference type="Proteomes" id="UP000621436"/>
    </source>
</evidence>
<evidence type="ECO:0000256" key="10">
    <source>
        <dbReference type="ARBA" id="ARBA00049339"/>
    </source>
</evidence>
<dbReference type="RefSeq" id="WP_270454403.1">
    <property type="nucleotide sequence ID" value="NZ_JADPIE010000005.1"/>
</dbReference>
<feature type="domain" description="Arginyl tRNA synthetase N-terminal" evidence="14">
    <location>
        <begin position="11"/>
        <end position="97"/>
    </location>
</feature>
<protein>
    <recommendedName>
        <fullName evidence="11">Arginine--tRNA ligase</fullName>
        <ecNumber evidence="11">6.1.1.19</ecNumber>
    </recommendedName>
    <alternativeName>
        <fullName evidence="11">Arginyl-tRNA synthetase</fullName>
        <shortName evidence="11">ArgRS</shortName>
    </alternativeName>
</protein>
<accession>A0A931F6Y8</accession>
<evidence type="ECO:0000256" key="3">
    <source>
        <dbReference type="ARBA" id="ARBA00011245"/>
    </source>
</evidence>
<dbReference type="HAMAP" id="MF_00123">
    <property type="entry name" value="Arg_tRNA_synth"/>
    <property type="match status" value="1"/>
</dbReference>
<keyword evidence="16" id="KW-1185">Reference proteome</keyword>
<dbReference type="AlphaFoldDB" id="A0A931F6Y8"/>
<dbReference type="InterPro" id="IPR036695">
    <property type="entry name" value="Arg-tRNA-synth_N_sf"/>
</dbReference>
<reference evidence="15" key="1">
    <citation type="submission" date="2020-11" db="EMBL/GenBank/DDBJ databases">
        <title>Halonatronomonas betainensis gen. nov., sp. nov. a novel haloalkaliphilic representative of the family Halanaerobiacae capable of betaine degradation.</title>
        <authorList>
            <person name="Boltyanskaya Y."/>
            <person name="Kevbrin V."/>
            <person name="Detkova E."/>
            <person name="Grouzdev D.S."/>
            <person name="Koziaeva V."/>
            <person name="Zhilina T."/>
        </authorList>
    </citation>
    <scope>NUCLEOTIDE SEQUENCE</scope>
    <source>
        <strain evidence="15">Z-7014</strain>
    </source>
</reference>
<dbReference type="CDD" id="cd07956">
    <property type="entry name" value="Anticodon_Ia_Arg"/>
    <property type="match status" value="1"/>
</dbReference>
<dbReference type="GO" id="GO:0006420">
    <property type="term" value="P:arginyl-tRNA aminoacylation"/>
    <property type="evidence" value="ECO:0007669"/>
    <property type="project" value="UniProtKB-UniRule"/>
</dbReference>
<dbReference type="InterPro" id="IPR001412">
    <property type="entry name" value="aa-tRNA-synth_I_CS"/>
</dbReference>
<dbReference type="SMART" id="SM01016">
    <property type="entry name" value="Arg_tRNA_synt_N"/>
    <property type="match status" value="1"/>
</dbReference>
<comment type="subunit">
    <text evidence="3 11">Monomer.</text>
</comment>
<keyword evidence="7 11" id="KW-0067">ATP-binding</keyword>
<comment type="subcellular location">
    <subcellularLocation>
        <location evidence="1 11">Cytoplasm</location>
    </subcellularLocation>
</comment>
<dbReference type="InterPro" id="IPR009080">
    <property type="entry name" value="tRNAsynth_Ia_anticodon-bd"/>
</dbReference>
<dbReference type="InterPro" id="IPR005148">
    <property type="entry name" value="Arg-tRNA-synth_N"/>
</dbReference>
<sequence length="556" mass="63447">MGFNPVGQLETELISALEDALDKVLADHDKSIEKPEIEVEVPREKEHGDYATNLAMVMAGRLSTNPRKLAEDLVEAFDFDLVSNLEIAGPGFINFHLKNDWLYQTVNQVITAAEEYGQTEKGKGEKVQIEFVSTNPTGPLHVGHSRGAVVGDVLANIMEEVNYDVYREYLINDAGNQMDLLGESTYLRYRELFGKEIHMPENSYQGNYIIEVAEELKAEYGDKLMEMDEKEALIISREKAYEHMLANIKEDLAEFRIEFDNWFSERTLHEENKIQEVIKLLRDKGYIYDKDGAIWFASTEFGDDKDRVAIKNDGSPTYMAADMAYHYDKLERGFDHLINVWGADHHGYIDRMKAVIEAFGYDRDTLEIIIVQIVTLLRDGRKVPMSKRAGDFVTMREVMEEVGRDAARYFYTMRSTDSHFDFDLDLAKKESTDNPVYYIQYANARIHSILDNAGDLISEAGDADLNLLQDESEVDLMKMIARYPDQLELAAARRAPHMIANYAHELAGAFHGFYNRCRVITDDKELSLARLQLVRAAKVVLENVLRVLGVSAPEEM</sequence>
<dbReference type="EC" id="6.1.1.19" evidence="11"/>
<dbReference type="GO" id="GO:0004814">
    <property type="term" value="F:arginine-tRNA ligase activity"/>
    <property type="evidence" value="ECO:0007669"/>
    <property type="project" value="UniProtKB-UniRule"/>
</dbReference>
<dbReference type="InterPro" id="IPR035684">
    <property type="entry name" value="ArgRS_core"/>
</dbReference>
<dbReference type="InterPro" id="IPR014729">
    <property type="entry name" value="Rossmann-like_a/b/a_fold"/>
</dbReference>
<evidence type="ECO:0000256" key="4">
    <source>
        <dbReference type="ARBA" id="ARBA00022490"/>
    </source>
</evidence>
<dbReference type="PROSITE" id="PS00178">
    <property type="entry name" value="AA_TRNA_LIGASE_I"/>
    <property type="match status" value="1"/>
</dbReference>
<comment type="caution">
    <text evidence="11">Lacks conserved residue(s) required for the propagation of feature annotation.</text>
</comment>
<dbReference type="FunFam" id="3.30.1360.70:FF:000003">
    <property type="entry name" value="Arginine--tRNA ligase"/>
    <property type="match status" value="1"/>
</dbReference>
<keyword evidence="9 11" id="KW-0030">Aminoacyl-tRNA synthetase</keyword>
<gene>
    <name evidence="11" type="primary">argS</name>
    <name evidence="15" type="ORF">I0Q91_10060</name>
</gene>
<keyword evidence="8 11" id="KW-0648">Protein biosynthesis</keyword>
<evidence type="ECO:0000256" key="9">
    <source>
        <dbReference type="ARBA" id="ARBA00023146"/>
    </source>
</evidence>
<evidence type="ECO:0000259" key="14">
    <source>
        <dbReference type="SMART" id="SM01016"/>
    </source>
</evidence>
<dbReference type="Gene3D" id="3.30.1360.70">
    <property type="entry name" value="Arginyl tRNA synthetase N-terminal domain"/>
    <property type="match status" value="1"/>
</dbReference>
<dbReference type="PRINTS" id="PR01038">
    <property type="entry name" value="TRNASYNTHARG"/>
</dbReference>
<dbReference type="InterPro" id="IPR008909">
    <property type="entry name" value="DALR_anticod-bd"/>
</dbReference>
<dbReference type="Gene3D" id="1.10.730.10">
    <property type="entry name" value="Isoleucyl-tRNA Synthetase, Domain 1"/>
    <property type="match status" value="1"/>
</dbReference>
<evidence type="ECO:0000256" key="8">
    <source>
        <dbReference type="ARBA" id="ARBA00022917"/>
    </source>
</evidence>
<dbReference type="CDD" id="cd00671">
    <property type="entry name" value="ArgRS_core"/>
    <property type="match status" value="1"/>
</dbReference>
<dbReference type="FunFam" id="3.40.50.620:FF:000062">
    <property type="entry name" value="Arginine--tRNA ligase"/>
    <property type="match status" value="1"/>
</dbReference>
<dbReference type="SUPFAM" id="SSF52374">
    <property type="entry name" value="Nucleotidylyl transferase"/>
    <property type="match status" value="1"/>
</dbReference>
<dbReference type="SUPFAM" id="SSF55190">
    <property type="entry name" value="Arginyl-tRNA synthetase (ArgRS), N-terminal 'additional' domain"/>
    <property type="match status" value="1"/>
</dbReference>
<dbReference type="Pfam" id="PF05746">
    <property type="entry name" value="DALR_1"/>
    <property type="match status" value="1"/>
</dbReference>
<organism evidence="15 16">
    <name type="scientific">Halonatronomonas betaini</name>
    <dbReference type="NCBI Taxonomy" id="2778430"/>
    <lineage>
        <taxon>Bacteria</taxon>
        <taxon>Bacillati</taxon>
        <taxon>Bacillota</taxon>
        <taxon>Clostridia</taxon>
        <taxon>Halanaerobiales</taxon>
        <taxon>Halarsenatibacteraceae</taxon>
        <taxon>Halonatronomonas</taxon>
    </lineage>
</organism>
<name>A0A931F6Y8_9FIRM</name>
<evidence type="ECO:0000256" key="2">
    <source>
        <dbReference type="ARBA" id="ARBA00005594"/>
    </source>
</evidence>
<dbReference type="PANTHER" id="PTHR11956:SF5">
    <property type="entry name" value="ARGININE--TRNA LIGASE, CYTOPLASMIC"/>
    <property type="match status" value="1"/>
</dbReference>
<dbReference type="GO" id="GO:0005737">
    <property type="term" value="C:cytoplasm"/>
    <property type="evidence" value="ECO:0007669"/>
    <property type="project" value="UniProtKB-SubCell"/>
</dbReference>
<dbReference type="Gene3D" id="3.40.50.620">
    <property type="entry name" value="HUPs"/>
    <property type="match status" value="1"/>
</dbReference>
<comment type="catalytic activity">
    <reaction evidence="10 11">
        <text>tRNA(Arg) + L-arginine + ATP = L-arginyl-tRNA(Arg) + AMP + diphosphate</text>
        <dbReference type="Rhea" id="RHEA:20301"/>
        <dbReference type="Rhea" id="RHEA-COMP:9658"/>
        <dbReference type="Rhea" id="RHEA-COMP:9673"/>
        <dbReference type="ChEBI" id="CHEBI:30616"/>
        <dbReference type="ChEBI" id="CHEBI:32682"/>
        <dbReference type="ChEBI" id="CHEBI:33019"/>
        <dbReference type="ChEBI" id="CHEBI:78442"/>
        <dbReference type="ChEBI" id="CHEBI:78513"/>
        <dbReference type="ChEBI" id="CHEBI:456215"/>
        <dbReference type="EC" id="6.1.1.19"/>
    </reaction>
</comment>
<dbReference type="EMBL" id="JADPIE010000005">
    <property type="protein sequence ID" value="MBF8437425.1"/>
    <property type="molecule type" value="Genomic_DNA"/>
</dbReference>
<proteinExistence type="inferred from homology"/>
<evidence type="ECO:0000256" key="12">
    <source>
        <dbReference type="RuleBase" id="RU363038"/>
    </source>
</evidence>
<comment type="similarity">
    <text evidence="2 11 12">Belongs to the class-I aminoacyl-tRNA synthetase family.</text>
</comment>
<keyword evidence="4 11" id="KW-0963">Cytoplasm</keyword>